<dbReference type="OrthoDB" id="929756at2759"/>
<sequence length="157" mass="17432">MPPLSSPRALHIASNHCLALVLLLCYLRARFSATMDRALISVLLSSPESPIPQPWERCFDIRNGVLFYKNTLDDTILIDLRCQINLGGGLFHANNTWRELSGCTCCIRHRPSSALQNQNAQPFLLRATCCGPLPVYLLMPELVNNCPFCGSFVCIVG</sequence>
<reference evidence="2" key="2">
    <citation type="journal article" date="2023" name="Int. J. Mol. Sci.">
        <title>De Novo Assembly and Annotation of 11 Diverse Shrub Willow (Salix) Genomes Reveals Novel Gene Organization in Sex-Linked Regions.</title>
        <authorList>
            <person name="Hyden B."/>
            <person name="Feng K."/>
            <person name="Yates T.B."/>
            <person name="Jawdy S."/>
            <person name="Cereghino C."/>
            <person name="Smart L.B."/>
            <person name="Muchero W."/>
        </authorList>
    </citation>
    <scope>NUCLEOTIDE SEQUENCE [LARGE SCALE GENOMIC DNA]</scope>
    <source>
        <tissue evidence="2">Shoot tip</tissue>
    </source>
</reference>
<keyword evidence="1" id="KW-0732">Signal</keyword>
<dbReference type="AlphaFoldDB" id="A0A9Q0VMJ5"/>
<dbReference type="EMBL" id="JAPFFL010000001">
    <property type="protein sequence ID" value="KAJ6751389.1"/>
    <property type="molecule type" value="Genomic_DNA"/>
</dbReference>
<evidence type="ECO:0000256" key="1">
    <source>
        <dbReference type="SAM" id="SignalP"/>
    </source>
</evidence>
<accession>A0A9Q0VMJ5</accession>
<evidence type="ECO:0000313" key="3">
    <source>
        <dbReference type="Proteomes" id="UP001151529"/>
    </source>
</evidence>
<keyword evidence="3" id="KW-1185">Reference proteome</keyword>
<dbReference type="Proteomes" id="UP001151529">
    <property type="component" value="Chromosome 16"/>
</dbReference>
<feature type="signal peptide" evidence="1">
    <location>
        <begin position="1"/>
        <end position="32"/>
    </location>
</feature>
<feature type="chain" id="PRO_5040310354" evidence="1">
    <location>
        <begin position="33"/>
        <end position="157"/>
    </location>
</feature>
<reference evidence="2" key="1">
    <citation type="submission" date="2022-11" db="EMBL/GenBank/DDBJ databases">
        <authorList>
            <person name="Hyden B.L."/>
            <person name="Feng K."/>
            <person name="Yates T."/>
            <person name="Jawdy S."/>
            <person name="Smart L.B."/>
            <person name="Muchero W."/>
        </authorList>
    </citation>
    <scope>NUCLEOTIDE SEQUENCE</scope>
    <source>
        <tissue evidence="2">Shoot tip</tissue>
    </source>
</reference>
<proteinExistence type="predicted"/>
<name>A0A9Q0VMJ5_SALVM</name>
<gene>
    <name evidence="2" type="ORF">OIU85_001875</name>
</gene>
<comment type="caution">
    <text evidence="2">The sequence shown here is derived from an EMBL/GenBank/DDBJ whole genome shotgun (WGS) entry which is preliminary data.</text>
</comment>
<evidence type="ECO:0000313" key="2">
    <source>
        <dbReference type="EMBL" id="KAJ6751389.1"/>
    </source>
</evidence>
<organism evidence="2 3">
    <name type="scientific">Salix viminalis</name>
    <name type="common">Common osier</name>
    <name type="synonym">Basket willow</name>
    <dbReference type="NCBI Taxonomy" id="40686"/>
    <lineage>
        <taxon>Eukaryota</taxon>
        <taxon>Viridiplantae</taxon>
        <taxon>Streptophyta</taxon>
        <taxon>Embryophyta</taxon>
        <taxon>Tracheophyta</taxon>
        <taxon>Spermatophyta</taxon>
        <taxon>Magnoliopsida</taxon>
        <taxon>eudicotyledons</taxon>
        <taxon>Gunneridae</taxon>
        <taxon>Pentapetalae</taxon>
        <taxon>rosids</taxon>
        <taxon>fabids</taxon>
        <taxon>Malpighiales</taxon>
        <taxon>Salicaceae</taxon>
        <taxon>Saliceae</taxon>
        <taxon>Salix</taxon>
    </lineage>
</organism>
<protein>
    <submittedName>
        <fullName evidence="2">Uncharacterized protein</fullName>
    </submittedName>
</protein>